<protein>
    <recommendedName>
        <fullName evidence="14">Sensor histidine kinase MtrB</fullName>
        <ecNumber evidence="3">2.7.13.3</ecNumber>
    </recommendedName>
</protein>
<dbReference type="Gene3D" id="3.30.565.10">
    <property type="entry name" value="Histidine kinase-like ATPase, C-terminal domain"/>
    <property type="match status" value="1"/>
</dbReference>
<proteinExistence type="predicted"/>
<dbReference type="GO" id="GO:0005524">
    <property type="term" value="F:ATP binding"/>
    <property type="evidence" value="ECO:0007669"/>
    <property type="project" value="UniProtKB-KW"/>
</dbReference>
<dbReference type="InterPro" id="IPR004358">
    <property type="entry name" value="Sig_transdc_His_kin-like_C"/>
</dbReference>
<dbReference type="PANTHER" id="PTHR43711">
    <property type="entry name" value="TWO-COMPONENT HISTIDINE KINASE"/>
    <property type="match status" value="1"/>
</dbReference>
<keyword evidence="11 16" id="KW-1133">Transmembrane helix</keyword>
<dbReference type="InterPro" id="IPR047669">
    <property type="entry name" value="MtrAB_MtrB"/>
</dbReference>
<keyword evidence="12" id="KW-0902">Two-component regulatory system</keyword>
<evidence type="ECO:0000256" key="3">
    <source>
        <dbReference type="ARBA" id="ARBA00012438"/>
    </source>
</evidence>
<evidence type="ECO:0000256" key="11">
    <source>
        <dbReference type="ARBA" id="ARBA00022989"/>
    </source>
</evidence>
<dbReference type="RefSeq" id="WP_101850020.1">
    <property type="nucleotide sequence ID" value="NZ_PKIZ01000021.1"/>
</dbReference>
<dbReference type="InterPro" id="IPR036890">
    <property type="entry name" value="HATPase_C_sf"/>
</dbReference>
<feature type="domain" description="HAMP" evidence="18">
    <location>
        <begin position="224"/>
        <end position="276"/>
    </location>
</feature>
<dbReference type="SUPFAM" id="SSF47384">
    <property type="entry name" value="Homodimeric domain of signal transducing histidine kinase"/>
    <property type="match status" value="1"/>
</dbReference>
<dbReference type="CDD" id="cd00082">
    <property type="entry name" value="HisKA"/>
    <property type="match status" value="1"/>
</dbReference>
<dbReference type="AlphaFoldDB" id="A0A2I1P8P2"/>
<dbReference type="Pfam" id="PF02518">
    <property type="entry name" value="HATPase_c"/>
    <property type="match status" value="1"/>
</dbReference>
<dbReference type="SMART" id="SM00304">
    <property type="entry name" value="HAMP"/>
    <property type="match status" value="1"/>
</dbReference>
<dbReference type="InterPro" id="IPR005467">
    <property type="entry name" value="His_kinase_dom"/>
</dbReference>
<dbReference type="PROSITE" id="PS50109">
    <property type="entry name" value="HIS_KIN"/>
    <property type="match status" value="1"/>
</dbReference>
<dbReference type="SMART" id="SM00387">
    <property type="entry name" value="HATPase_c"/>
    <property type="match status" value="1"/>
</dbReference>
<dbReference type="NCBIfam" id="NF040691">
    <property type="entry name" value="MtrAB_MtrB"/>
    <property type="match status" value="1"/>
</dbReference>
<evidence type="ECO:0000256" key="14">
    <source>
        <dbReference type="ARBA" id="ARBA00035305"/>
    </source>
</evidence>
<dbReference type="CDD" id="cd06225">
    <property type="entry name" value="HAMP"/>
    <property type="match status" value="1"/>
</dbReference>
<keyword evidence="6" id="KW-0808">Transferase</keyword>
<reference evidence="19 20" key="1">
    <citation type="submission" date="2017-12" db="EMBL/GenBank/DDBJ databases">
        <title>Phylogenetic diversity of female urinary microbiome.</title>
        <authorList>
            <person name="Thomas-White K."/>
            <person name="Wolfe A.J."/>
        </authorList>
    </citation>
    <scope>NUCLEOTIDE SEQUENCE [LARGE SCALE GENOMIC DNA]</scope>
    <source>
        <strain evidence="19 20">UMB1298</strain>
    </source>
</reference>
<feature type="region of interest" description="Disordered" evidence="15">
    <location>
        <begin position="115"/>
        <end position="136"/>
    </location>
</feature>
<evidence type="ECO:0000313" key="20">
    <source>
        <dbReference type="Proteomes" id="UP000234206"/>
    </source>
</evidence>
<evidence type="ECO:0000256" key="6">
    <source>
        <dbReference type="ARBA" id="ARBA00022679"/>
    </source>
</evidence>
<dbReference type="FunFam" id="1.10.287.130:FF:000010">
    <property type="entry name" value="Two-component sensor histidine kinase"/>
    <property type="match status" value="1"/>
</dbReference>
<keyword evidence="8" id="KW-0547">Nucleotide-binding</keyword>
<dbReference type="EC" id="2.7.13.3" evidence="3"/>
<evidence type="ECO:0000256" key="1">
    <source>
        <dbReference type="ARBA" id="ARBA00000085"/>
    </source>
</evidence>
<evidence type="ECO:0000259" key="17">
    <source>
        <dbReference type="PROSITE" id="PS50109"/>
    </source>
</evidence>
<dbReference type="GO" id="GO:0000155">
    <property type="term" value="F:phosphorelay sensor kinase activity"/>
    <property type="evidence" value="ECO:0007669"/>
    <property type="project" value="InterPro"/>
</dbReference>
<keyword evidence="13 16" id="KW-0472">Membrane</keyword>
<dbReference type="GO" id="GO:0005886">
    <property type="term" value="C:plasma membrane"/>
    <property type="evidence" value="ECO:0007669"/>
    <property type="project" value="UniProtKB-SubCell"/>
</dbReference>
<feature type="transmembrane region" description="Helical" evidence="16">
    <location>
        <begin position="28"/>
        <end position="51"/>
    </location>
</feature>
<dbReference type="PANTHER" id="PTHR43711:SF1">
    <property type="entry name" value="HISTIDINE KINASE 1"/>
    <property type="match status" value="1"/>
</dbReference>
<gene>
    <name evidence="19" type="ORF">CYJ76_10055</name>
</gene>
<evidence type="ECO:0000256" key="5">
    <source>
        <dbReference type="ARBA" id="ARBA00022553"/>
    </source>
</evidence>
<comment type="catalytic activity">
    <reaction evidence="1">
        <text>ATP + protein L-histidine = ADP + protein N-phospho-L-histidine.</text>
        <dbReference type="EC" id="2.7.13.3"/>
    </reaction>
</comment>
<keyword evidence="20" id="KW-1185">Reference proteome</keyword>
<accession>A0A2I1P8P2</accession>
<dbReference type="PRINTS" id="PR00344">
    <property type="entry name" value="BCTRLSENSOR"/>
</dbReference>
<dbReference type="InterPro" id="IPR050736">
    <property type="entry name" value="Sensor_HK_Regulatory"/>
</dbReference>
<dbReference type="SMART" id="SM00388">
    <property type="entry name" value="HisKA"/>
    <property type="match status" value="1"/>
</dbReference>
<organism evidence="19 20">
    <name type="scientific">Kytococcus schroeteri</name>
    <dbReference type="NCBI Taxonomy" id="138300"/>
    <lineage>
        <taxon>Bacteria</taxon>
        <taxon>Bacillati</taxon>
        <taxon>Actinomycetota</taxon>
        <taxon>Actinomycetes</taxon>
        <taxon>Micrococcales</taxon>
        <taxon>Kytococcaceae</taxon>
        <taxon>Kytococcus</taxon>
    </lineage>
</organism>
<dbReference type="FunFam" id="3.30.565.10:FF:000013">
    <property type="entry name" value="Two-component sensor histidine kinase"/>
    <property type="match status" value="1"/>
</dbReference>
<dbReference type="InterPro" id="IPR003660">
    <property type="entry name" value="HAMP_dom"/>
</dbReference>
<dbReference type="PROSITE" id="PS50885">
    <property type="entry name" value="HAMP"/>
    <property type="match status" value="1"/>
</dbReference>
<dbReference type="OrthoDB" id="9786919at2"/>
<keyword evidence="5" id="KW-0597">Phosphoprotein</keyword>
<dbReference type="InterPro" id="IPR036097">
    <property type="entry name" value="HisK_dim/P_sf"/>
</dbReference>
<keyword evidence="9 19" id="KW-0418">Kinase</keyword>
<dbReference type="Proteomes" id="UP000234206">
    <property type="component" value="Unassembled WGS sequence"/>
</dbReference>
<dbReference type="InterPro" id="IPR003594">
    <property type="entry name" value="HATPase_dom"/>
</dbReference>
<dbReference type="Gene3D" id="1.10.287.130">
    <property type="match status" value="1"/>
</dbReference>
<evidence type="ECO:0000256" key="2">
    <source>
        <dbReference type="ARBA" id="ARBA00004651"/>
    </source>
</evidence>
<evidence type="ECO:0000259" key="18">
    <source>
        <dbReference type="PROSITE" id="PS50885"/>
    </source>
</evidence>
<comment type="subcellular location">
    <subcellularLocation>
        <location evidence="2">Cell membrane</location>
        <topology evidence="2">Multi-pass membrane protein</topology>
    </subcellularLocation>
</comment>
<name>A0A2I1P8P2_9MICO</name>
<evidence type="ECO:0000256" key="15">
    <source>
        <dbReference type="SAM" id="MobiDB-lite"/>
    </source>
</evidence>
<keyword evidence="7 16" id="KW-0812">Transmembrane</keyword>
<dbReference type="SUPFAM" id="SSF158472">
    <property type="entry name" value="HAMP domain-like"/>
    <property type="match status" value="1"/>
</dbReference>
<evidence type="ECO:0000256" key="4">
    <source>
        <dbReference type="ARBA" id="ARBA00022475"/>
    </source>
</evidence>
<keyword evidence="4" id="KW-1003">Cell membrane</keyword>
<dbReference type="Pfam" id="PF00512">
    <property type="entry name" value="HisKA"/>
    <property type="match status" value="1"/>
</dbReference>
<evidence type="ECO:0000313" key="19">
    <source>
        <dbReference type="EMBL" id="PKZ41004.1"/>
    </source>
</evidence>
<evidence type="ECO:0000256" key="13">
    <source>
        <dbReference type="ARBA" id="ARBA00023136"/>
    </source>
</evidence>
<feature type="transmembrane region" description="Helical" evidence="16">
    <location>
        <begin position="204"/>
        <end position="227"/>
    </location>
</feature>
<dbReference type="Pfam" id="PF00672">
    <property type="entry name" value="HAMP"/>
    <property type="match status" value="1"/>
</dbReference>
<comment type="caution">
    <text evidence="19">The sequence shown here is derived from an EMBL/GenBank/DDBJ whole genome shotgun (WGS) entry which is preliminary data.</text>
</comment>
<evidence type="ECO:0000256" key="7">
    <source>
        <dbReference type="ARBA" id="ARBA00022692"/>
    </source>
</evidence>
<evidence type="ECO:0000256" key="16">
    <source>
        <dbReference type="SAM" id="Phobius"/>
    </source>
</evidence>
<evidence type="ECO:0000256" key="12">
    <source>
        <dbReference type="ARBA" id="ARBA00023012"/>
    </source>
</evidence>
<evidence type="ECO:0000256" key="10">
    <source>
        <dbReference type="ARBA" id="ARBA00022840"/>
    </source>
</evidence>
<sequence>MAYRPFSATISLVRAVRRAWRTSLRFRTIVVSLLLTAILSVVLGVSLYQAIGERLVRNRAEVAMGESVTAVGQAQREFDSLDRVDNATLYTTATDVVRQSSSQGDDRSRRVAIVRSPGNEEGLSPVERPEADVSQVPPALRQRLAEDPEHVHSMIARTSSGGREAPTVVVAARLQVPGSGPHDMLLFFSLANEQRTLGIVGSSFALGGLGLIGIAGLITFVVTHLALDPLSRVTRTAEQIATGDLDRRTGMRGHDELGRLGRSVDTMADVVQRQIVELKDLSHLQQRFVSDVSHELRTPLTTIRMASEVLHVGRDDFDAMSSRSVELLHGEVERLDQLLTDLLEISRQDAGQVQLQHREVDLEQLARRVVEAHSQLAAGAGVELRVERPGTVAAVRAEVDERRIERVVRNLVVNAIDHAEQRPVVVTVDGNYSAVAVAVSDTGVGLDDDQMEHVFDRFWRADPARNRTAGGTGLGLSICAGDALEHRGWLQVSSRPGQGATFRLTVPRHAGGSVAGSPIPMPDPHPADAECRRAMEDLP</sequence>
<evidence type="ECO:0000256" key="8">
    <source>
        <dbReference type="ARBA" id="ARBA00022741"/>
    </source>
</evidence>
<evidence type="ECO:0000256" key="9">
    <source>
        <dbReference type="ARBA" id="ARBA00022777"/>
    </source>
</evidence>
<dbReference type="SUPFAM" id="SSF55874">
    <property type="entry name" value="ATPase domain of HSP90 chaperone/DNA topoisomerase II/histidine kinase"/>
    <property type="match status" value="1"/>
</dbReference>
<dbReference type="Gene3D" id="6.10.340.10">
    <property type="match status" value="1"/>
</dbReference>
<dbReference type="EMBL" id="PKIZ01000021">
    <property type="protein sequence ID" value="PKZ41004.1"/>
    <property type="molecule type" value="Genomic_DNA"/>
</dbReference>
<keyword evidence="10" id="KW-0067">ATP-binding</keyword>
<feature type="domain" description="Histidine kinase" evidence="17">
    <location>
        <begin position="291"/>
        <end position="510"/>
    </location>
</feature>
<dbReference type="InterPro" id="IPR003661">
    <property type="entry name" value="HisK_dim/P_dom"/>
</dbReference>